<accession>A0A7J7LMQ7</accession>
<evidence type="ECO:0000256" key="1">
    <source>
        <dbReference type="SAM" id="MobiDB-lite"/>
    </source>
</evidence>
<proteinExistence type="predicted"/>
<organism evidence="3 4">
    <name type="scientific">Kingdonia uniflora</name>
    <dbReference type="NCBI Taxonomy" id="39325"/>
    <lineage>
        <taxon>Eukaryota</taxon>
        <taxon>Viridiplantae</taxon>
        <taxon>Streptophyta</taxon>
        <taxon>Embryophyta</taxon>
        <taxon>Tracheophyta</taxon>
        <taxon>Spermatophyta</taxon>
        <taxon>Magnoliopsida</taxon>
        <taxon>Ranunculales</taxon>
        <taxon>Circaeasteraceae</taxon>
        <taxon>Kingdonia</taxon>
    </lineage>
</organism>
<dbReference type="EMBL" id="JACGCM010002180">
    <property type="protein sequence ID" value="KAF6143774.1"/>
    <property type="molecule type" value="Genomic_DNA"/>
</dbReference>
<dbReference type="AlphaFoldDB" id="A0A7J7LMQ7"/>
<reference evidence="3 4" key="1">
    <citation type="journal article" date="2020" name="IScience">
        <title>Genome Sequencing of the Endangered Kingdonia uniflora (Circaeasteraceae, Ranunculales) Reveals Potential Mechanisms of Evolutionary Specialization.</title>
        <authorList>
            <person name="Sun Y."/>
            <person name="Deng T."/>
            <person name="Zhang A."/>
            <person name="Moore M.J."/>
            <person name="Landis J.B."/>
            <person name="Lin N."/>
            <person name="Zhang H."/>
            <person name="Zhang X."/>
            <person name="Huang J."/>
            <person name="Zhang X."/>
            <person name="Sun H."/>
            <person name="Wang H."/>
        </authorList>
    </citation>
    <scope>NUCLEOTIDE SEQUENCE [LARGE SCALE GENOMIC DNA]</scope>
    <source>
        <strain evidence="3">TB1705</strain>
        <tissue evidence="3">Leaf</tissue>
    </source>
</reference>
<sequence>MAVVPPSKRWGYVKIITGTILGGMLGFYVMHRVETSQKEYVKKRLEEYHEEQRMKEESPKKEELKDPSEKRM</sequence>
<keyword evidence="2" id="KW-1133">Transmembrane helix</keyword>
<evidence type="ECO:0000256" key="2">
    <source>
        <dbReference type="SAM" id="Phobius"/>
    </source>
</evidence>
<dbReference type="Proteomes" id="UP000541444">
    <property type="component" value="Unassembled WGS sequence"/>
</dbReference>
<keyword evidence="2" id="KW-0812">Transmembrane</keyword>
<keyword evidence="4" id="KW-1185">Reference proteome</keyword>
<name>A0A7J7LMQ7_9MAGN</name>
<keyword evidence="2" id="KW-0472">Membrane</keyword>
<gene>
    <name evidence="3" type="ORF">GIB67_016695</name>
</gene>
<evidence type="ECO:0000313" key="3">
    <source>
        <dbReference type="EMBL" id="KAF6143774.1"/>
    </source>
</evidence>
<comment type="caution">
    <text evidence="3">The sequence shown here is derived from an EMBL/GenBank/DDBJ whole genome shotgun (WGS) entry which is preliminary data.</text>
</comment>
<protein>
    <submittedName>
        <fullName evidence="3">Uncharacterized protein</fullName>
    </submittedName>
</protein>
<dbReference type="OrthoDB" id="1927707at2759"/>
<evidence type="ECO:0000313" key="4">
    <source>
        <dbReference type="Proteomes" id="UP000541444"/>
    </source>
</evidence>
<feature type="region of interest" description="Disordered" evidence="1">
    <location>
        <begin position="49"/>
        <end position="72"/>
    </location>
</feature>
<feature type="transmembrane region" description="Helical" evidence="2">
    <location>
        <begin position="12"/>
        <end position="30"/>
    </location>
</feature>